<dbReference type="RefSeq" id="WP_129094530.1">
    <property type="nucleotide sequence ID" value="NZ_CBCSAE010000004.1"/>
</dbReference>
<evidence type="ECO:0000256" key="3">
    <source>
        <dbReference type="ARBA" id="ARBA00023125"/>
    </source>
</evidence>
<dbReference type="SUPFAM" id="SSF116734">
    <property type="entry name" value="DNA methylase specificity domain"/>
    <property type="match status" value="2"/>
</dbReference>
<organism evidence="5 6">
    <name type="scientific">Arcobacter aquimarinus</name>
    <dbReference type="NCBI Taxonomy" id="1315211"/>
    <lineage>
        <taxon>Bacteria</taxon>
        <taxon>Pseudomonadati</taxon>
        <taxon>Campylobacterota</taxon>
        <taxon>Epsilonproteobacteria</taxon>
        <taxon>Campylobacterales</taxon>
        <taxon>Arcobacteraceae</taxon>
        <taxon>Arcobacter</taxon>
    </lineage>
</organism>
<keyword evidence="3" id="KW-0238">DNA-binding</keyword>
<dbReference type="REBASE" id="385936">
    <property type="entry name" value="S.AaqW63ORF1336P"/>
</dbReference>
<dbReference type="Gene3D" id="1.10.287.1120">
    <property type="entry name" value="Bipartite methylase S protein"/>
    <property type="match status" value="1"/>
</dbReference>
<reference evidence="5 6" key="1">
    <citation type="submission" date="2018-07" db="EMBL/GenBank/DDBJ databases">
        <title>Identification of phenol metabolism pathways in Arcobacter.</title>
        <authorList>
            <person name="Miller W.G."/>
            <person name="Yee E."/>
            <person name="Bono J.L."/>
        </authorList>
    </citation>
    <scope>NUCLEOTIDE SEQUENCE [LARGE SCALE GENOMIC DNA]</scope>
    <source>
        <strain evidence="5 6">W63</strain>
    </source>
</reference>
<proteinExistence type="inferred from homology"/>
<name>A0AAE7B2J0_9BACT</name>
<dbReference type="AlphaFoldDB" id="A0AAE7B2J0"/>
<dbReference type="GO" id="GO:0009307">
    <property type="term" value="P:DNA restriction-modification system"/>
    <property type="evidence" value="ECO:0007669"/>
    <property type="project" value="UniProtKB-KW"/>
</dbReference>
<evidence type="ECO:0000313" key="6">
    <source>
        <dbReference type="Proteomes" id="UP000502065"/>
    </source>
</evidence>
<evidence type="ECO:0000256" key="1">
    <source>
        <dbReference type="ARBA" id="ARBA00010923"/>
    </source>
</evidence>
<keyword evidence="2" id="KW-0680">Restriction system</keyword>
<protein>
    <submittedName>
        <fullName evidence="5">Type I restriction/modification system, specificity subunit</fullName>
    </submittedName>
</protein>
<dbReference type="PANTHER" id="PTHR30408:SF12">
    <property type="entry name" value="TYPE I RESTRICTION ENZYME MJAVIII SPECIFICITY SUBUNIT"/>
    <property type="match status" value="1"/>
</dbReference>
<gene>
    <name evidence="5" type="primary">hsdS</name>
    <name evidence="5" type="ORF">AAQM_1335</name>
</gene>
<accession>A0AAE7B2J0</accession>
<dbReference type="GO" id="GO:0003677">
    <property type="term" value="F:DNA binding"/>
    <property type="evidence" value="ECO:0007669"/>
    <property type="project" value="UniProtKB-KW"/>
</dbReference>
<dbReference type="CDD" id="cd17246">
    <property type="entry name" value="RMtype1_S_SonII-TRD2-CR2_like"/>
    <property type="match status" value="1"/>
</dbReference>
<dbReference type="KEGG" id="aaqi:AAQM_1335"/>
<dbReference type="PANTHER" id="PTHR30408">
    <property type="entry name" value="TYPE-1 RESTRICTION ENZYME ECOKI SPECIFICITY PROTEIN"/>
    <property type="match status" value="1"/>
</dbReference>
<evidence type="ECO:0000259" key="4">
    <source>
        <dbReference type="Pfam" id="PF01420"/>
    </source>
</evidence>
<evidence type="ECO:0000256" key="2">
    <source>
        <dbReference type="ARBA" id="ARBA00022747"/>
    </source>
</evidence>
<evidence type="ECO:0000313" key="5">
    <source>
        <dbReference type="EMBL" id="QKE26084.1"/>
    </source>
</evidence>
<comment type="similarity">
    <text evidence="1">Belongs to the type-I restriction system S methylase family.</text>
</comment>
<dbReference type="InterPro" id="IPR000055">
    <property type="entry name" value="Restrct_endonuc_typeI_TRD"/>
</dbReference>
<keyword evidence="6" id="KW-1185">Reference proteome</keyword>
<dbReference type="Proteomes" id="UP000502065">
    <property type="component" value="Chromosome"/>
</dbReference>
<dbReference type="Pfam" id="PF01420">
    <property type="entry name" value="Methylase_S"/>
    <property type="match status" value="2"/>
</dbReference>
<feature type="domain" description="Type I restriction modification DNA specificity" evidence="4">
    <location>
        <begin position="15"/>
        <end position="190"/>
    </location>
</feature>
<dbReference type="InterPro" id="IPR052021">
    <property type="entry name" value="Type-I_RS_S_subunit"/>
</dbReference>
<dbReference type="Gene3D" id="3.90.220.20">
    <property type="entry name" value="DNA methylase specificity domains"/>
    <property type="match status" value="2"/>
</dbReference>
<dbReference type="InterPro" id="IPR044946">
    <property type="entry name" value="Restrct_endonuc_typeI_TRD_sf"/>
</dbReference>
<dbReference type="EMBL" id="CP030944">
    <property type="protein sequence ID" value="QKE26084.1"/>
    <property type="molecule type" value="Genomic_DNA"/>
</dbReference>
<sequence length="398" mass="46146">MSNVPKLRFKEFSGEWEENNLKKLSELITKGTTPKKFSNSGITFVKIEGINNLSINKDKCLFIDENTHSKELKRSILKEQDILFAIAGSLGKVAVVTKNILPANTNQALSIIRLKNKDYLNYILFVLQSRRMKKYIYKNLSVGAQPNLSLEQIGNFNFFLPLKQEQEKIASFLTSVDTRIEQLTKKEELLQQYKKGVMQKIFNQEIRFKADDGSEFCEWKKEKLSKYLIEYKNKSTFENEYPVLTSSNKGLMLQSDYFGENRLTERDNIGFNIVPSNFITYRSRSDNRTFTFNINTLGYIGIISTYYPVFECKNADNRFMVTLLNKNKHFIGKYSVGTSQTVLSFNELKNIKMLIPCVEEQTKIANFLSSIDTKIEQTQKQLESSKEFKKALLQQMFV</sequence>
<feature type="domain" description="Type I restriction modification DNA specificity" evidence="4">
    <location>
        <begin position="232"/>
        <end position="381"/>
    </location>
</feature>